<gene>
    <name evidence="2" type="ORF">UX78_C0024G0002</name>
</gene>
<protein>
    <recommendedName>
        <fullName evidence="4">PsbP C-terminal domain-containing protein</fullName>
    </recommendedName>
</protein>
<dbReference type="EMBL" id="LCNM01000024">
    <property type="protein sequence ID" value="KKU55193.1"/>
    <property type="molecule type" value="Genomic_DNA"/>
</dbReference>
<evidence type="ECO:0000313" key="2">
    <source>
        <dbReference type="EMBL" id="KKU55193.1"/>
    </source>
</evidence>
<keyword evidence="1" id="KW-1133">Transmembrane helix</keyword>
<dbReference type="AlphaFoldDB" id="A0A0G1TM29"/>
<keyword evidence="1" id="KW-0812">Transmembrane</keyword>
<organism evidence="2 3">
    <name type="scientific">Candidatus Amesbacteria bacterium GW2011_GWA2_47_11</name>
    <dbReference type="NCBI Taxonomy" id="1618357"/>
    <lineage>
        <taxon>Bacteria</taxon>
        <taxon>Candidatus Amesiibacteriota</taxon>
    </lineage>
</organism>
<accession>A0A0G1TM29</accession>
<sequence length="181" mass="20555">MTWKSEVRKFGVVVALIALAAGGWIYWQSKWVNYSSQVGRFEVEYPRGWSMKEYMFESGFDVRVEFSPTSESNRISREGQISVTMVGKPLAGQVLGSEDEFKLWLDRSDGATASGMKKLGNRLANNIKGVMLAEQLEDYWAITSWFAEGGKNYYLAVLGNGDYGDEEIRIMDKMVKSFRLK</sequence>
<evidence type="ECO:0000313" key="3">
    <source>
        <dbReference type="Proteomes" id="UP000034607"/>
    </source>
</evidence>
<name>A0A0G1TM29_9BACT</name>
<feature type="transmembrane region" description="Helical" evidence="1">
    <location>
        <begin position="7"/>
        <end position="27"/>
    </location>
</feature>
<evidence type="ECO:0008006" key="4">
    <source>
        <dbReference type="Google" id="ProtNLM"/>
    </source>
</evidence>
<dbReference type="Proteomes" id="UP000034607">
    <property type="component" value="Unassembled WGS sequence"/>
</dbReference>
<comment type="caution">
    <text evidence="2">The sequence shown here is derived from an EMBL/GenBank/DDBJ whole genome shotgun (WGS) entry which is preliminary data.</text>
</comment>
<keyword evidence="1" id="KW-0472">Membrane</keyword>
<proteinExistence type="predicted"/>
<reference evidence="2 3" key="1">
    <citation type="journal article" date="2015" name="Nature">
        <title>rRNA introns, odd ribosomes, and small enigmatic genomes across a large radiation of phyla.</title>
        <authorList>
            <person name="Brown C.T."/>
            <person name="Hug L.A."/>
            <person name="Thomas B.C."/>
            <person name="Sharon I."/>
            <person name="Castelle C.J."/>
            <person name="Singh A."/>
            <person name="Wilkins M.J."/>
            <person name="Williams K.H."/>
            <person name="Banfield J.F."/>
        </authorList>
    </citation>
    <scope>NUCLEOTIDE SEQUENCE [LARGE SCALE GENOMIC DNA]</scope>
</reference>
<evidence type="ECO:0000256" key="1">
    <source>
        <dbReference type="SAM" id="Phobius"/>
    </source>
</evidence>